<evidence type="ECO:0000256" key="10">
    <source>
        <dbReference type="SAM" id="MobiDB-lite"/>
    </source>
</evidence>
<dbReference type="STRING" id="101091.A0A1C7NDY7"/>
<evidence type="ECO:0000256" key="9">
    <source>
        <dbReference type="ARBA" id="ARBA00023242"/>
    </source>
</evidence>
<dbReference type="EC" id="3.5.1.98" evidence="3"/>
<evidence type="ECO:0000256" key="3">
    <source>
        <dbReference type="ARBA" id="ARBA00012111"/>
    </source>
</evidence>
<dbReference type="OrthoDB" id="424012at2759"/>
<comment type="subcellular location">
    <subcellularLocation>
        <location evidence="1">Nucleus</location>
    </subcellularLocation>
</comment>
<keyword evidence="4" id="KW-0678">Repressor</keyword>
<dbReference type="GO" id="GO:0000118">
    <property type="term" value="C:histone deacetylase complex"/>
    <property type="evidence" value="ECO:0007669"/>
    <property type="project" value="TreeGrafter"/>
</dbReference>
<sequence>MSLIKVFSAPQDPLLRPSQSADTRRRQLSGSPPYHPGSDSNLSTSSSTGSLKRRRSGRKSKYNSTQEQWLRPLEGDGLDTTQKKLKGLNLALYTKNPYRHLSWRIGEQVEAIKWRDDAKEWYCARVVEILNDINDEFLIFVHYEGWPPDEADWVSPTLIRSVKSLSRLQYGPKGPESHQSWKGYADFYESKQGEQARCHTGLVQDRRMSLHCCPCHSRETVHPERPDRIKSILQTFHSNRMLRFFKRIHAREVTSEELLKVHTFSHVRNYYPLDEQEIEIKQEPSPEPLKVTSIAALLNPAPSCYNTTLPPLPSPSPIITTRSVRTRSSQSSPMVMRGVGGGVIVQADQDHIKRQHRRFSSAAATADASQTNPHPNAPPGLVCKMTCGELGISVDTTFHPLYSSLSARVSAGALLALVDPVVRGSIRNGFALIRPPGHHAEDDIAMGYCFYNNVAVAVADVLEKYPSLIRKILIIDWDIHHGNGTQRIFYDNPNVLYISIHRWDNGQFYPFTGAPDECGEGAGVGSNVNIAFNASGDKPKPMGDTEFVAAFYHFVLPIARQFHPDMIFVSAGFDAAEGHPENLGGYKVTSRGYAIMTKMVKNLAEEVCDGRLILTLEGGYELQSLSATCAASIVQLFEDDTLPEQQITSFKHTLNAVKPNAGAVESFKEIVLTQQKYWKFPDAMLSPNFRFSLPSDWRATDSISTRPRRDKKPIKIPAVESY</sequence>
<feature type="compositionally biased region" description="Basic residues" evidence="10">
    <location>
        <begin position="51"/>
        <end position="61"/>
    </location>
</feature>
<dbReference type="GO" id="GO:0141221">
    <property type="term" value="F:histone deacetylase activity, hydrolytic mechanism"/>
    <property type="evidence" value="ECO:0007669"/>
    <property type="project" value="UniProtKB-EC"/>
</dbReference>
<proteinExistence type="inferred from homology"/>
<keyword evidence="8" id="KW-0804">Transcription</keyword>
<evidence type="ECO:0000256" key="8">
    <source>
        <dbReference type="ARBA" id="ARBA00023163"/>
    </source>
</evidence>
<dbReference type="AlphaFoldDB" id="A0A1C7NDY7"/>
<dbReference type="InParanoid" id="A0A1C7NDY7"/>
<feature type="domain" description="Histone deacetylase" evidence="11">
    <location>
        <begin position="222"/>
        <end position="632"/>
    </location>
</feature>
<dbReference type="EMBL" id="LUGH01000232">
    <property type="protein sequence ID" value="OBZ87302.1"/>
    <property type="molecule type" value="Genomic_DNA"/>
</dbReference>
<name>A0A1C7NDY7_9FUNG</name>
<evidence type="ECO:0000256" key="2">
    <source>
        <dbReference type="ARBA" id="ARBA00007738"/>
    </source>
</evidence>
<dbReference type="GO" id="GO:0040029">
    <property type="term" value="P:epigenetic regulation of gene expression"/>
    <property type="evidence" value="ECO:0007669"/>
    <property type="project" value="TreeGrafter"/>
</dbReference>
<organism evidence="12 13">
    <name type="scientific">Choanephora cucurbitarum</name>
    <dbReference type="NCBI Taxonomy" id="101091"/>
    <lineage>
        <taxon>Eukaryota</taxon>
        <taxon>Fungi</taxon>
        <taxon>Fungi incertae sedis</taxon>
        <taxon>Mucoromycota</taxon>
        <taxon>Mucoromycotina</taxon>
        <taxon>Mucoromycetes</taxon>
        <taxon>Mucorales</taxon>
        <taxon>Mucorineae</taxon>
        <taxon>Choanephoraceae</taxon>
        <taxon>Choanephoroideae</taxon>
        <taxon>Choanephora</taxon>
    </lineage>
</organism>
<dbReference type="PANTHER" id="PTHR10625:SF5">
    <property type="entry name" value="HISTONE DEACETYLASE"/>
    <property type="match status" value="1"/>
</dbReference>
<evidence type="ECO:0000313" key="12">
    <source>
        <dbReference type="EMBL" id="OBZ87302.1"/>
    </source>
</evidence>
<protein>
    <recommendedName>
        <fullName evidence="3">histone deacetylase</fullName>
        <ecNumber evidence="3">3.5.1.98</ecNumber>
    </recommendedName>
</protein>
<feature type="compositionally biased region" description="Low complexity" evidence="10">
    <location>
        <begin position="360"/>
        <end position="369"/>
    </location>
</feature>
<evidence type="ECO:0000256" key="7">
    <source>
        <dbReference type="ARBA" id="ARBA00023015"/>
    </source>
</evidence>
<dbReference type="PRINTS" id="PR01270">
    <property type="entry name" value="HDASUPER"/>
</dbReference>
<keyword evidence="13" id="KW-1185">Reference proteome</keyword>
<feature type="region of interest" description="Disordered" evidence="10">
    <location>
        <begin position="7"/>
        <end position="66"/>
    </location>
</feature>
<dbReference type="Gene3D" id="3.40.800.20">
    <property type="entry name" value="Histone deacetylase domain"/>
    <property type="match status" value="2"/>
</dbReference>
<dbReference type="Gene3D" id="2.30.30.140">
    <property type="match status" value="1"/>
</dbReference>
<accession>A0A1C7NDY7</accession>
<evidence type="ECO:0000259" key="11">
    <source>
        <dbReference type="Pfam" id="PF00850"/>
    </source>
</evidence>
<dbReference type="InterPro" id="IPR037138">
    <property type="entry name" value="His_deacetylse_dom_sf"/>
</dbReference>
<keyword evidence="7" id="KW-0805">Transcription regulation</keyword>
<comment type="caution">
    <text evidence="12">The sequence shown here is derived from an EMBL/GenBank/DDBJ whole genome shotgun (WGS) entry which is preliminary data.</text>
</comment>
<dbReference type="InterPro" id="IPR023696">
    <property type="entry name" value="Ureohydrolase_dom_sf"/>
</dbReference>
<dbReference type="Pfam" id="PF00850">
    <property type="entry name" value="Hist_deacetyl"/>
    <property type="match status" value="1"/>
</dbReference>
<dbReference type="SUPFAM" id="SSF54160">
    <property type="entry name" value="Chromo domain-like"/>
    <property type="match status" value="1"/>
</dbReference>
<feature type="compositionally biased region" description="Low complexity" evidence="10">
    <location>
        <begin position="37"/>
        <end position="50"/>
    </location>
</feature>
<keyword evidence="6" id="KW-0156">Chromatin regulator</keyword>
<dbReference type="SUPFAM" id="SSF52768">
    <property type="entry name" value="Arginase/deacetylase"/>
    <property type="match status" value="1"/>
</dbReference>
<dbReference type="InterPro" id="IPR016197">
    <property type="entry name" value="Chromo-like_dom_sf"/>
</dbReference>
<keyword evidence="5" id="KW-0378">Hydrolase</keyword>
<evidence type="ECO:0000256" key="4">
    <source>
        <dbReference type="ARBA" id="ARBA00022491"/>
    </source>
</evidence>
<reference evidence="12 13" key="1">
    <citation type="submission" date="2016-03" db="EMBL/GenBank/DDBJ databases">
        <title>Choanephora cucurbitarum.</title>
        <authorList>
            <person name="Min B."/>
            <person name="Park H."/>
            <person name="Park J.-H."/>
            <person name="Shin H.-D."/>
            <person name="Choi I.-G."/>
        </authorList>
    </citation>
    <scope>NUCLEOTIDE SEQUENCE [LARGE SCALE GENOMIC DNA]</scope>
    <source>
        <strain evidence="12 13">KUS-F28377</strain>
    </source>
</reference>
<gene>
    <name evidence="12" type="primary">HDAC4_1</name>
    <name evidence="12" type="ORF">A0J61_04649</name>
</gene>
<evidence type="ECO:0000256" key="6">
    <source>
        <dbReference type="ARBA" id="ARBA00022853"/>
    </source>
</evidence>
<evidence type="ECO:0000256" key="1">
    <source>
        <dbReference type="ARBA" id="ARBA00004123"/>
    </source>
</evidence>
<comment type="similarity">
    <text evidence="2">Belongs to the histone deacetylase family. HD type 2 subfamily.</text>
</comment>
<feature type="region of interest" description="Disordered" evidence="10">
    <location>
        <begin position="355"/>
        <end position="377"/>
    </location>
</feature>
<dbReference type="InterPro" id="IPR000286">
    <property type="entry name" value="HDACs"/>
</dbReference>
<dbReference type="PANTHER" id="PTHR10625">
    <property type="entry name" value="HISTONE DEACETYLASE HDAC1-RELATED"/>
    <property type="match status" value="1"/>
</dbReference>
<evidence type="ECO:0000313" key="13">
    <source>
        <dbReference type="Proteomes" id="UP000093000"/>
    </source>
</evidence>
<dbReference type="Proteomes" id="UP000093000">
    <property type="component" value="Unassembled WGS sequence"/>
</dbReference>
<keyword evidence="9" id="KW-0539">Nucleus</keyword>
<evidence type="ECO:0000256" key="5">
    <source>
        <dbReference type="ARBA" id="ARBA00022801"/>
    </source>
</evidence>
<dbReference type="InterPro" id="IPR023801">
    <property type="entry name" value="His_deacetylse_dom"/>
</dbReference>